<dbReference type="AlphaFoldDB" id="A0A7S4PV71"/>
<evidence type="ECO:0000256" key="1">
    <source>
        <dbReference type="SAM" id="MobiDB-lite"/>
    </source>
</evidence>
<feature type="compositionally biased region" description="Acidic residues" evidence="1">
    <location>
        <begin position="186"/>
        <end position="195"/>
    </location>
</feature>
<accession>A0A7S4PV71</accession>
<reference evidence="2" key="1">
    <citation type="submission" date="2021-01" db="EMBL/GenBank/DDBJ databases">
        <authorList>
            <person name="Corre E."/>
            <person name="Pelletier E."/>
            <person name="Niang G."/>
            <person name="Scheremetjew M."/>
            <person name="Finn R."/>
            <person name="Kale V."/>
            <person name="Holt S."/>
            <person name="Cochrane G."/>
            <person name="Meng A."/>
            <person name="Brown T."/>
            <person name="Cohen L."/>
        </authorList>
    </citation>
    <scope>NUCLEOTIDE SEQUENCE</scope>
    <source>
        <strain evidence="2">CCMP3105</strain>
    </source>
</reference>
<name>A0A7S4PV71_9DINO</name>
<gene>
    <name evidence="2" type="ORF">AMON00008_LOCUS3286</name>
</gene>
<dbReference type="EMBL" id="HBNR01004856">
    <property type="protein sequence ID" value="CAE4563667.1"/>
    <property type="molecule type" value="Transcribed_RNA"/>
</dbReference>
<evidence type="ECO:0000313" key="2">
    <source>
        <dbReference type="EMBL" id="CAE4563667.1"/>
    </source>
</evidence>
<feature type="region of interest" description="Disordered" evidence="1">
    <location>
        <begin position="186"/>
        <end position="206"/>
    </location>
</feature>
<proteinExistence type="predicted"/>
<protein>
    <submittedName>
        <fullName evidence="2">Uncharacterized protein</fullName>
    </submittedName>
</protein>
<feature type="compositionally biased region" description="Low complexity" evidence="1">
    <location>
        <begin position="151"/>
        <end position="162"/>
    </location>
</feature>
<feature type="compositionally biased region" description="Low complexity" evidence="1">
    <location>
        <begin position="17"/>
        <end position="26"/>
    </location>
</feature>
<sequence>MGTSADIRFRLRRRAHTGAQATGQATSKPAGQPAAEPSAEGATPVVEEVIDYGGIHLHADGYPSGKMVTLVRDLFAGCRIVNGIGAGMAARTHANGPDCLFAQAISLAKGDQLGGVYLLPQRLPGDERGCSPDYSYVVEVCERGAAARADPDAGAGAASTAPSWPPEQGPYETRICMFRGPLPEAAEAEEDGQDEEERRPKVFTPEEYLSEYAGPSPGVAFDRETIDVGKRLMLQLQAAQLLVSLGLHEEASRVMRCRPGGAMQGPEPKVKAPRLA</sequence>
<feature type="region of interest" description="Disordered" evidence="1">
    <location>
        <begin position="14"/>
        <end position="41"/>
    </location>
</feature>
<feature type="region of interest" description="Disordered" evidence="1">
    <location>
        <begin position="151"/>
        <end position="170"/>
    </location>
</feature>
<organism evidence="2">
    <name type="scientific">Alexandrium monilatum</name>
    <dbReference type="NCBI Taxonomy" id="311494"/>
    <lineage>
        <taxon>Eukaryota</taxon>
        <taxon>Sar</taxon>
        <taxon>Alveolata</taxon>
        <taxon>Dinophyceae</taxon>
        <taxon>Gonyaulacales</taxon>
        <taxon>Pyrocystaceae</taxon>
        <taxon>Alexandrium</taxon>
    </lineage>
</organism>